<name>A0AAW0ZHJ6_9HYME</name>
<evidence type="ECO:0000256" key="13">
    <source>
        <dbReference type="SAM" id="Phobius"/>
    </source>
</evidence>
<proteinExistence type="inferred from homology"/>
<sequence length="316" mass="35407">MTMKIVILFEKIMIKTYAVILIDVLLLLSSIICNIIKEIYKLCMPDAEKSVTGEVVLITGTGHGIGKGLALKYASLGATVVCWDINEQGNNETVEEIKQNGVSRAHGYRCDVSNREEVIETAKKVKKEVGDVTILINNAGIMPTYHFMDHTPEHIKRIFDINVLAHHWILQAFLPNMIQNNYGHIVSISSMAGIFGLPNIVPYCSSKFAVRGLMEALCEELRVQNGGKPLNIKFTTIYPYMVETGLCKKPLYRFQSLQLISIKEAVDAIVKAQRRNIREVSIPSYWLYINSLLRCLPRSCAENASDFLKIGVDVAD</sequence>
<evidence type="ECO:0000256" key="12">
    <source>
        <dbReference type="RuleBase" id="RU000363"/>
    </source>
</evidence>
<evidence type="ECO:0000256" key="2">
    <source>
        <dbReference type="ARBA" id="ARBA00006484"/>
    </source>
</evidence>
<dbReference type="PANTHER" id="PTHR24322">
    <property type="entry name" value="PKSB"/>
    <property type="match status" value="1"/>
</dbReference>
<dbReference type="Gene3D" id="3.40.50.720">
    <property type="entry name" value="NAD(P)-binding Rossmann-like Domain"/>
    <property type="match status" value="1"/>
</dbReference>
<dbReference type="PROSITE" id="PS00061">
    <property type="entry name" value="ADH_SHORT"/>
    <property type="match status" value="1"/>
</dbReference>
<comment type="function">
    <text evidence="9">Catalyzes the reduction of all-trans-retinal to all-trans-retinol in the presence of NADPH.</text>
</comment>
<evidence type="ECO:0000256" key="8">
    <source>
        <dbReference type="ARBA" id="ARBA00023136"/>
    </source>
</evidence>
<keyword evidence="7" id="KW-0443">Lipid metabolism</keyword>
<keyword evidence="5 13" id="KW-1133">Transmembrane helix</keyword>
<evidence type="ECO:0000313" key="15">
    <source>
        <dbReference type="Proteomes" id="UP001432146"/>
    </source>
</evidence>
<evidence type="ECO:0000256" key="4">
    <source>
        <dbReference type="ARBA" id="ARBA00022857"/>
    </source>
</evidence>
<accession>A0AAW0ZHJ6</accession>
<dbReference type="InterPro" id="IPR020904">
    <property type="entry name" value="Sc_DH/Rdtase_CS"/>
</dbReference>
<evidence type="ECO:0000256" key="7">
    <source>
        <dbReference type="ARBA" id="ARBA00023098"/>
    </source>
</evidence>
<dbReference type="PRINTS" id="PR00080">
    <property type="entry name" value="SDRFAMILY"/>
</dbReference>
<feature type="transmembrane region" description="Helical" evidence="13">
    <location>
        <begin position="12"/>
        <end position="32"/>
    </location>
</feature>
<dbReference type="AlphaFoldDB" id="A0AAW0ZHJ6"/>
<protein>
    <recommendedName>
        <fullName evidence="10">Short-chain dehydrogenase/reductase 3</fullName>
    </recommendedName>
    <alternativeName>
        <fullName evidence="11">Retinal short-chain dehydrogenase/reductase 1</fullName>
    </alternativeName>
</protein>
<dbReference type="PANTHER" id="PTHR24322:SF736">
    <property type="entry name" value="RETINOL DEHYDROGENASE 10"/>
    <property type="match status" value="1"/>
</dbReference>
<dbReference type="InterPro" id="IPR036291">
    <property type="entry name" value="NAD(P)-bd_dom_sf"/>
</dbReference>
<dbReference type="GO" id="GO:0016020">
    <property type="term" value="C:membrane"/>
    <property type="evidence" value="ECO:0007669"/>
    <property type="project" value="UniProtKB-SubCell"/>
</dbReference>
<gene>
    <name evidence="14" type="ORF">QLX08_009542</name>
</gene>
<evidence type="ECO:0000256" key="6">
    <source>
        <dbReference type="ARBA" id="ARBA00023002"/>
    </source>
</evidence>
<keyword evidence="6" id="KW-0560">Oxidoreductase</keyword>
<evidence type="ECO:0000256" key="11">
    <source>
        <dbReference type="ARBA" id="ARBA00082544"/>
    </source>
</evidence>
<dbReference type="EMBL" id="JAWNGG020000212">
    <property type="protein sequence ID" value="KAK9296502.1"/>
    <property type="molecule type" value="Genomic_DNA"/>
</dbReference>
<dbReference type="PRINTS" id="PR00081">
    <property type="entry name" value="GDHRDH"/>
</dbReference>
<reference evidence="14 15" key="1">
    <citation type="submission" date="2024-05" db="EMBL/GenBank/DDBJ databases">
        <title>The nuclear and mitochondrial genome assemblies of Tetragonisca angustula (Apidae: Meliponini), a tiny yet remarkable pollinator in the Neotropics.</title>
        <authorList>
            <person name="Ferrari R."/>
            <person name="Ricardo P.C."/>
            <person name="Dias F.C."/>
            <person name="Araujo N.S."/>
            <person name="Soares D.O."/>
            <person name="Zhou Q.-S."/>
            <person name="Zhu C.-D."/>
            <person name="Coutinho L."/>
            <person name="Airas M.C."/>
            <person name="Batista T.M."/>
        </authorList>
    </citation>
    <scope>NUCLEOTIDE SEQUENCE [LARGE SCALE GENOMIC DNA]</scope>
    <source>
        <strain evidence="14">ASF017062</strain>
        <tissue evidence="14">Abdomen</tissue>
    </source>
</reference>
<dbReference type="GO" id="GO:0005811">
    <property type="term" value="C:lipid droplet"/>
    <property type="evidence" value="ECO:0007669"/>
    <property type="project" value="TreeGrafter"/>
</dbReference>
<dbReference type="GO" id="GO:0052650">
    <property type="term" value="F:all-trans-retinol dehydrogenase (NADP+) activity"/>
    <property type="evidence" value="ECO:0007669"/>
    <property type="project" value="UniProtKB-ARBA"/>
</dbReference>
<dbReference type="Proteomes" id="UP001432146">
    <property type="component" value="Unassembled WGS sequence"/>
</dbReference>
<dbReference type="Pfam" id="PF00106">
    <property type="entry name" value="adh_short"/>
    <property type="match status" value="1"/>
</dbReference>
<evidence type="ECO:0000256" key="5">
    <source>
        <dbReference type="ARBA" id="ARBA00022989"/>
    </source>
</evidence>
<keyword evidence="4" id="KW-0521">NADP</keyword>
<organism evidence="14 15">
    <name type="scientific">Tetragonisca angustula</name>
    <dbReference type="NCBI Taxonomy" id="166442"/>
    <lineage>
        <taxon>Eukaryota</taxon>
        <taxon>Metazoa</taxon>
        <taxon>Ecdysozoa</taxon>
        <taxon>Arthropoda</taxon>
        <taxon>Hexapoda</taxon>
        <taxon>Insecta</taxon>
        <taxon>Pterygota</taxon>
        <taxon>Neoptera</taxon>
        <taxon>Endopterygota</taxon>
        <taxon>Hymenoptera</taxon>
        <taxon>Apocrita</taxon>
        <taxon>Aculeata</taxon>
        <taxon>Apoidea</taxon>
        <taxon>Anthophila</taxon>
        <taxon>Apidae</taxon>
        <taxon>Tetragonisca</taxon>
    </lineage>
</organism>
<dbReference type="CDD" id="cd05339">
    <property type="entry name" value="17beta-HSDXI-like_SDR_c"/>
    <property type="match status" value="1"/>
</dbReference>
<comment type="subcellular location">
    <subcellularLocation>
        <location evidence="1">Membrane</location>
        <topology evidence="1">Multi-pass membrane protein</topology>
    </subcellularLocation>
</comment>
<dbReference type="InterPro" id="IPR002347">
    <property type="entry name" value="SDR_fam"/>
</dbReference>
<evidence type="ECO:0000256" key="1">
    <source>
        <dbReference type="ARBA" id="ARBA00004141"/>
    </source>
</evidence>
<evidence type="ECO:0000256" key="10">
    <source>
        <dbReference type="ARBA" id="ARBA00068717"/>
    </source>
</evidence>
<comment type="caution">
    <text evidence="14">The sequence shown here is derived from an EMBL/GenBank/DDBJ whole genome shotgun (WGS) entry which is preliminary data.</text>
</comment>
<dbReference type="SUPFAM" id="SSF51735">
    <property type="entry name" value="NAD(P)-binding Rossmann-fold domains"/>
    <property type="match status" value="1"/>
</dbReference>
<evidence type="ECO:0000313" key="14">
    <source>
        <dbReference type="EMBL" id="KAK9296502.1"/>
    </source>
</evidence>
<keyword evidence="3 13" id="KW-0812">Transmembrane</keyword>
<keyword evidence="15" id="KW-1185">Reference proteome</keyword>
<keyword evidence="8 13" id="KW-0472">Membrane</keyword>
<comment type="similarity">
    <text evidence="2 12">Belongs to the short-chain dehydrogenases/reductases (SDR) family.</text>
</comment>
<dbReference type="FunFam" id="3.40.50.720:FF:000131">
    <property type="entry name" value="Short-chain dehydrogenase/reductase 3"/>
    <property type="match status" value="1"/>
</dbReference>
<evidence type="ECO:0000256" key="3">
    <source>
        <dbReference type="ARBA" id="ARBA00022692"/>
    </source>
</evidence>
<evidence type="ECO:0000256" key="9">
    <source>
        <dbReference type="ARBA" id="ARBA00059620"/>
    </source>
</evidence>